<gene>
    <name evidence="2" type="ORF">L9F63_015552</name>
</gene>
<dbReference type="SUPFAM" id="SSF82771">
    <property type="entry name" value="GIY-YIG endonuclease"/>
    <property type="match status" value="1"/>
</dbReference>
<sequence length="241" mass="28550">MSKENYNKEKEHIIQIAKDNGFQKKMIHKKINKFKEQKVINESTLQTDKNIGKKFKKFTYHPFVFDKFQKIFNKFNIKLAPKNDYSLGNLIKSNKNEKIEDCKKSGIYQINCKDCEKIYIGKTKRNLNTRLKEHLRNVKNGETEKSAIAAHAWSEKHRIETKTKLLKQLEKLKELTIWEKIYICKNENTTMNFEIPGYKERGLIWKFFGRPPDGAEVSLQDRRPLDVSCERDAALRMSQKM</sequence>
<evidence type="ECO:0000313" key="2">
    <source>
        <dbReference type="EMBL" id="KAJ9592774.1"/>
    </source>
</evidence>
<proteinExistence type="predicted"/>
<evidence type="ECO:0000313" key="3">
    <source>
        <dbReference type="Proteomes" id="UP001233999"/>
    </source>
</evidence>
<comment type="caution">
    <text evidence="2">The sequence shown here is derived from an EMBL/GenBank/DDBJ whole genome shotgun (WGS) entry which is preliminary data.</text>
</comment>
<name>A0AAD8A5E0_DIPPU</name>
<organism evidence="2 3">
    <name type="scientific">Diploptera punctata</name>
    <name type="common">Pacific beetle cockroach</name>
    <dbReference type="NCBI Taxonomy" id="6984"/>
    <lineage>
        <taxon>Eukaryota</taxon>
        <taxon>Metazoa</taxon>
        <taxon>Ecdysozoa</taxon>
        <taxon>Arthropoda</taxon>
        <taxon>Hexapoda</taxon>
        <taxon>Insecta</taxon>
        <taxon>Pterygota</taxon>
        <taxon>Neoptera</taxon>
        <taxon>Polyneoptera</taxon>
        <taxon>Dictyoptera</taxon>
        <taxon>Blattodea</taxon>
        <taxon>Blaberoidea</taxon>
        <taxon>Blaberidae</taxon>
        <taxon>Diplopterinae</taxon>
        <taxon>Diploptera</taxon>
    </lineage>
</organism>
<feature type="domain" description="GIY-YIG" evidence="1">
    <location>
        <begin position="103"/>
        <end position="182"/>
    </location>
</feature>
<protein>
    <recommendedName>
        <fullName evidence="1">GIY-YIG domain-containing protein</fullName>
    </recommendedName>
</protein>
<accession>A0AAD8A5E0</accession>
<dbReference type="AlphaFoldDB" id="A0AAD8A5E0"/>
<dbReference type="Proteomes" id="UP001233999">
    <property type="component" value="Unassembled WGS sequence"/>
</dbReference>
<dbReference type="PANTHER" id="PTHR21301:SF10">
    <property type="entry name" value="REVERSE TRANSCRIPTASE DOMAIN-CONTAINING PROTEIN"/>
    <property type="match status" value="1"/>
</dbReference>
<dbReference type="PROSITE" id="PS50164">
    <property type="entry name" value="GIY_YIG"/>
    <property type="match status" value="1"/>
</dbReference>
<dbReference type="Gene3D" id="3.40.1440.10">
    <property type="entry name" value="GIY-YIG endonuclease"/>
    <property type="match status" value="1"/>
</dbReference>
<dbReference type="InterPro" id="IPR000305">
    <property type="entry name" value="GIY-YIG_endonuc"/>
</dbReference>
<dbReference type="InterPro" id="IPR035901">
    <property type="entry name" value="GIY-YIG_endonuc_sf"/>
</dbReference>
<dbReference type="Pfam" id="PF01541">
    <property type="entry name" value="GIY-YIG"/>
    <property type="match status" value="1"/>
</dbReference>
<keyword evidence="3" id="KW-1185">Reference proteome</keyword>
<reference evidence="2" key="2">
    <citation type="submission" date="2023-05" db="EMBL/GenBank/DDBJ databases">
        <authorList>
            <person name="Fouks B."/>
        </authorList>
    </citation>
    <scope>NUCLEOTIDE SEQUENCE</scope>
    <source>
        <strain evidence="2">Stay&amp;Tobe</strain>
        <tissue evidence="2">Testes</tissue>
    </source>
</reference>
<dbReference type="PANTHER" id="PTHR21301">
    <property type="entry name" value="REVERSE TRANSCRIPTASE"/>
    <property type="match status" value="1"/>
</dbReference>
<reference evidence="2" key="1">
    <citation type="journal article" date="2023" name="IScience">
        <title>Live-bearing cockroach genome reveals convergent evolutionary mechanisms linked to viviparity in insects and beyond.</title>
        <authorList>
            <person name="Fouks B."/>
            <person name="Harrison M.C."/>
            <person name="Mikhailova A.A."/>
            <person name="Marchal E."/>
            <person name="English S."/>
            <person name="Carruthers M."/>
            <person name="Jennings E.C."/>
            <person name="Chiamaka E.L."/>
            <person name="Frigard R.A."/>
            <person name="Pippel M."/>
            <person name="Attardo G.M."/>
            <person name="Benoit J.B."/>
            <person name="Bornberg-Bauer E."/>
            <person name="Tobe S.S."/>
        </authorList>
    </citation>
    <scope>NUCLEOTIDE SEQUENCE</scope>
    <source>
        <strain evidence="2">Stay&amp;Tobe</strain>
    </source>
</reference>
<evidence type="ECO:0000259" key="1">
    <source>
        <dbReference type="PROSITE" id="PS50164"/>
    </source>
</evidence>
<dbReference type="EMBL" id="JASPKZ010003806">
    <property type="protein sequence ID" value="KAJ9592774.1"/>
    <property type="molecule type" value="Genomic_DNA"/>
</dbReference>
<dbReference type="CDD" id="cd10442">
    <property type="entry name" value="GIY-YIG_PLEs"/>
    <property type="match status" value="1"/>
</dbReference>